<proteinExistence type="predicted"/>
<comment type="caution">
    <text evidence="2">The sequence shown here is derived from an EMBL/GenBank/DDBJ whole genome shotgun (WGS) entry which is preliminary data.</text>
</comment>
<dbReference type="EMBL" id="BKAJ01000235">
    <property type="protein sequence ID" value="GEP61583.1"/>
    <property type="molecule type" value="Genomic_DNA"/>
</dbReference>
<evidence type="ECO:0000256" key="1">
    <source>
        <dbReference type="SAM" id="MobiDB-lite"/>
    </source>
</evidence>
<sequence>MSVVDFTNLPTNVNSLRIEWEVKSATNGSNIGLQTYGADGNRGSGANDYSWWSETVNTSPADGISSDTTSDAIVLPARVSSGAAGCGGRIDPPEHSGGHLRQGHPRDPLP</sequence>
<organism evidence="2 3">
    <name type="scientific">Reyranella soli</name>
    <dbReference type="NCBI Taxonomy" id="1230389"/>
    <lineage>
        <taxon>Bacteria</taxon>
        <taxon>Pseudomonadati</taxon>
        <taxon>Pseudomonadota</taxon>
        <taxon>Alphaproteobacteria</taxon>
        <taxon>Hyphomicrobiales</taxon>
        <taxon>Reyranellaceae</taxon>
        <taxon>Reyranella</taxon>
    </lineage>
</organism>
<dbReference type="AlphaFoldDB" id="A0A512NRL7"/>
<gene>
    <name evidence="2" type="ORF">RSO01_87490</name>
</gene>
<dbReference type="Proteomes" id="UP000321058">
    <property type="component" value="Unassembled WGS sequence"/>
</dbReference>
<evidence type="ECO:0000313" key="2">
    <source>
        <dbReference type="EMBL" id="GEP61583.1"/>
    </source>
</evidence>
<evidence type="ECO:0000313" key="3">
    <source>
        <dbReference type="Proteomes" id="UP000321058"/>
    </source>
</evidence>
<name>A0A512NRL7_9HYPH</name>
<keyword evidence="3" id="KW-1185">Reference proteome</keyword>
<accession>A0A512NRL7</accession>
<protein>
    <submittedName>
        <fullName evidence="2">Uncharacterized protein</fullName>
    </submittedName>
</protein>
<feature type="region of interest" description="Disordered" evidence="1">
    <location>
        <begin position="82"/>
        <end position="110"/>
    </location>
</feature>
<reference evidence="2 3" key="1">
    <citation type="submission" date="2019-07" db="EMBL/GenBank/DDBJ databases">
        <title>Whole genome shotgun sequence of Reyranella soli NBRC 108950.</title>
        <authorList>
            <person name="Hosoyama A."/>
            <person name="Uohara A."/>
            <person name="Ohji S."/>
            <person name="Ichikawa N."/>
        </authorList>
    </citation>
    <scope>NUCLEOTIDE SEQUENCE [LARGE SCALE GENOMIC DNA]</scope>
    <source>
        <strain evidence="2 3">NBRC 108950</strain>
    </source>
</reference>